<dbReference type="Gene3D" id="3.80.10.10">
    <property type="entry name" value="Ribonuclease Inhibitor"/>
    <property type="match status" value="1"/>
</dbReference>
<sequence>MKRPTTSKVIRPPSSSSILGKKSYMTIHVGERDYYDSSSDDSLMVVKKLVPSLKTSHSASNLRTNKSSSSIEGRQLNNISTLNSSSPTNTGKDLSRSSSASALLKIPTLSLTSSSANKMVKPSFKMLTPDNIIHILGYFGGEFQSCVSKGKIIWSKFFKTWYGRLSDETVRLLYVYGDLTEAKNSIVDEISFLCAAQLPFGSHNLEIPLIKKLCFCPYKFTDTEKKVATIVREADVELKKKLLRRLDNFKVKNRYICDSLKILKFSQLETFWEAIEKCFEVFPNFEELRIGFIHWETPDFVKFIPRSYNYRDTLASALAKSNRKCKKIESRGLDHFLTPKLAQYLPLLEEYKTVYSYSSKHLKDIGMWKNLKILDCDLRGLQGSQKPCNHSVPEFFKSLAHCKKLECFRMQDDCLYADEFKHLANALPNLKYLNLYSTKTEPDIIETIETFTSLKTLILSESFDDEIVWLDRLNNIDSLEYLEISGSLNFSNFVEVCKLTSLKTLSVQVDIGDEAGKQLANLTNLEQLELQSCRNCKNPFTYALCLFLQDNLKNVKRFNIQPHYSVHAYNHIPIETLKTLQSYIVKKHILPDAIL</sequence>
<evidence type="ECO:0000313" key="9">
    <source>
        <dbReference type="Proteomes" id="UP000006671"/>
    </source>
</evidence>
<comment type="subcellular location">
    <subcellularLocation>
        <location evidence="1">Membrane</location>
    </subcellularLocation>
</comment>
<dbReference type="InterPro" id="IPR032675">
    <property type="entry name" value="LRR_dom_sf"/>
</dbReference>
<dbReference type="KEGG" id="ngr:NAEGRDRAFT_69069"/>
<gene>
    <name evidence="8" type="ORF">NAEGRDRAFT_69069</name>
</gene>
<keyword evidence="4" id="KW-1133">Transmembrane helix</keyword>
<dbReference type="SUPFAM" id="SSF52047">
    <property type="entry name" value="RNI-like"/>
    <property type="match status" value="1"/>
</dbReference>
<keyword evidence="6" id="KW-0325">Glycoprotein</keyword>
<dbReference type="PANTHER" id="PTHR48063:SF90">
    <property type="entry name" value="OS11G0565920 PROTEIN"/>
    <property type="match status" value="1"/>
</dbReference>
<dbReference type="VEuPathDB" id="AmoebaDB:NAEGRDRAFT_69069"/>
<dbReference type="Proteomes" id="UP000006671">
    <property type="component" value="Unassembled WGS sequence"/>
</dbReference>
<dbReference type="GO" id="GO:0016020">
    <property type="term" value="C:membrane"/>
    <property type="evidence" value="ECO:0007669"/>
    <property type="project" value="UniProtKB-SubCell"/>
</dbReference>
<evidence type="ECO:0000256" key="5">
    <source>
        <dbReference type="ARBA" id="ARBA00023136"/>
    </source>
</evidence>
<organism evidence="9">
    <name type="scientific">Naegleria gruberi</name>
    <name type="common">Amoeba</name>
    <dbReference type="NCBI Taxonomy" id="5762"/>
    <lineage>
        <taxon>Eukaryota</taxon>
        <taxon>Discoba</taxon>
        <taxon>Heterolobosea</taxon>
        <taxon>Tetramitia</taxon>
        <taxon>Eutetramitia</taxon>
        <taxon>Vahlkampfiidae</taxon>
        <taxon>Naegleria</taxon>
    </lineage>
</organism>
<dbReference type="InParanoid" id="D2VJK3"/>
<keyword evidence="3" id="KW-0732">Signal</keyword>
<keyword evidence="2" id="KW-0812">Transmembrane</keyword>
<keyword evidence="5" id="KW-0472">Membrane</keyword>
<evidence type="ECO:0000256" key="1">
    <source>
        <dbReference type="ARBA" id="ARBA00004370"/>
    </source>
</evidence>
<dbReference type="AlphaFoldDB" id="D2VJK3"/>
<evidence type="ECO:0000256" key="4">
    <source>
        <dbReference type="ARBA" id="ARBA00022989"/>
    </source>
</evidence>
<dbReference type="EMBL" id="GG738876">
    <property type="protein sequence ID" value="EFC42961.1"/>
    <property type="molecule type" value="Genomic_DNA"/>
</dbReference>
<keyword evidence="9" id="KW-1185">Reference proteome</keyword>
<evidence type="ECO:0000313" key="8">
    <source>
        <dbReference type="EMBL" id="EFC42961.1"/>
    </source>
</evidence>
<proteinExistence type="predicted"/>
<protein>
    <submittedName>
        <fullName evidence="8">Predicted protein</fullName>
    </submittedName>
</protein>
<feature type="compositionally biased region" description="Polar residues" evidence="7">
    <location>
        <begin position="56"/>
        <end position="92"/>
    </location>
</feature>
<evidence type="ECO:0000256" key="3">
    <source>
        <dbReference type="ARBA" id="ARBA00022729"/>
    </source>
</evidence>
<dbReference type="GeneID" id="8852108"/>
<evidence type="ECO:0000256" key="2">
    <source>
        <dbReference type="ARBA" id="ARBA00022692"/>
    </source>
</evidence>
<accession>D2VJK3</accession>
<evidence type="ECO:0000256" key="6">
    <source>
        <dbReference type="ARBA" id="ARBA00023180"/>
    </source>
</evidence>
<evidence type="ECO:0000256" key="7">
    <source>
        <dbReference type="SAM" id="MobiDB-lite"/>
    </source>
</evidence>
<feature type="region of interest" description="Disordered" evidence="7">
    <location>
        <begin position="56"/>
        <end position="95"/>
    </location>
</feature>
<dbReference type="RefSeq" id="XP_002675705.1">
    <property type="nucleotide sequence ID" value="XM_002675659.1"/>
</dbReference>
<dbReference type="PANTHER" id="PTHR48063">
    <property type="entry name" value="LRR RECEPTOR-LIKE KINASE"/>
    <property type="match status" value="1"/>
</dbReference>
<reference evidence="8 9" key="1">
    <citation type="journal article" date="2010" name="Cell">
        <title>The genome of Naegleria gruberi illuminates early eukaryotic versatility.</title>
        <authorList>
            <person name="Fritz-Laylin L.K."/>
            <person name="Prochnik S.E."/>
            <person name="Ginger M.L."/>
            <person name="Dacks J.B."/>
            <person name="Carpenter M.L."/>
            <person name="Field M.C."/>
            <person name="Kuo A."/>
            <person name="Paredez A."/>
            <person name="Chapman J."/>
            <person name="Pham J."/>
            <person name="Shu S."/>
            <person name="Neupane R."/>
            <person name="Cipriano M."/>
            <person name="Mancuso J."/>
            <person name="Tu H."/>
            <person name="Salamov A."/>
            <person name="Lindquist E."/>
            <person name="Shapiro H."/>
            <person name="Lucas S."/>
            <person name="Grigoriev I.V."/>
            <person name="Cande W.Z."/>
            <person name="Fulton C."/>
            <person name="Rokhsar D.S."/>
            <person name="Dawson S.C."/>
        </authorList>
    </citation>
    <scope>NUCLEOTIDE SEQUENCE [LARGE SCALE GENOMIC DNA]</scope>
    <source>
        <strain evidence="8 9">NEG-M</strain>
    </source>
</reference>
<dbReference type="InterPro" id="IPR046956">
    <property type="entry name" value="RLP23-like"/>
</dbReference>
<name>D2VJK3_NAEGR</name>